<accession>A0A2P2PHY4</accession>
<evidence type="ECO:0000313" key="1">
    <source>
        <dbReference type="EMBL" id="MBX54279.1"/>
    </source>
</evidence>
<protein>
    <submittedName>
        <fullName evidence="1">Uncharacterized protein</fullName>
    </submittedName>
</protein>
<proteinExistence type="predicted"/>
<sequence>MELTSNQEDYLRS</sequence>
<reference evidence="1" key="1">
    <citation type="submission" date="2018-02" db="EMBL/GenBank/DDBJ databases">
        <title>Rhizophora mucronata_Transcriptome.</title>
        <authorList>
            <person name="Meera S.P."/>
            <person name="Sreeshan A."/>
            <person name="Augustine A."/>
        </authorList>
    </citation>
    <scope>NUCLEOTIDE SEQUENCE</scope>
    <source>
        <tissue evidence="1">Leaf</tissue>
    </source>
</reference>
<dbReference type="EMBL" id="GGEC01073795">
    <property type="protein sequence ID" value="MBX54279.1"/>
    <property type="molecule type" value="Transcribed_RNA"/>
</dbReference>
<organism evidence="1">
    <name type="scientific">Rhizophora mucronata</name>
    <name type="common">Asiatic mangrove</name>
    <dbReference type="NCBI Taxonomy" id="61149"/>
    <lineage>
        <taxon>Eukaryota</taxon>
        <taxon>Viridiplantae</taxon>
        <taxon>Streptophyta</taxon>
        <taxon>Embryophyta</taxon>
        <taxon>Tracheophyta</taxon>
        <taxon>Spermatophyta</taxon>
        <taxon>Magnoliopsida</taxon>
        <taxon>eudicotyledons</taxon>
        <taxon>Gunneridae</taxon>
        <taxon>Pentapetalae</taxon>
        <taxon>rosids</taxon>
        <taxon>fabids</taxon>
        <taxon>Malpighiales</taxon>
        <taxon>Rhizophoraceae</taxon>
        <taxon>Rhizophora</taxon>
    </lineage>
</organism>
<name>A0A2P2PHY4_RHIMU</name>